<comment type="subcellular location">
    <subcellularLocation>
        <location evidence="1">Cell inner membrane</location>
    </subcellularLocation>
</comment>
<gene>
    <name evidence="7" type="ORF">LPB072_08590</name>
    <name evidence="8" type="ORF">LPB72_18085</name>
</gene>
<evidence type="ECO:0000313" key="10">
    <source>
        <dbReference type="Proteomes" id="UP000185680"/>
    </source>
</evidence>
<evidence type="ECO:0000256" key="3">
    <source>
        <dbReference type="ARBA" id="ARBA00022519"/>
    </source>
</evidence>
<dbReference type="Proteomes" id="UP000185657">
    <property type="component" value="Unassembled WGS sequence"/>
</dbReference>
<dbReference type="PIRSF" id="PIRSF028561">
    <property type="entry name" value="Ac_Trasf"/>
    <property type="match status" value="1"/>
</dbReference>
<dbReference type="PANTHER" id="PTHR30606:SF9">
    <property type="entry name" value="LIPID A BIOSYNTHESIS LAUROYLTRANSFERASE"/>
    <property type="match status" value="1"/>
</dbReference>
<keyword evidence="6" id="KW-0012">Acyltransferase</keyword>
<evidence type="ECO:0000313" key="7">
    <source>
        <dbReference type="EMBL" id="AOW12890.1"/>
    </source>
</evidence>
<dbReference type="AlphaFoldDB" id="A0A167GZV7"/>
<dbReference type="Proteomes" id="UP000185680">
    <property type="component" value="Chromosome"/>
</dbReference>
<sequence length="301" mass="34523">MTEDGQADWMQQEERSHALVLRFMVWLSLTFGRRLGRVVLHGITAYFVLFAPTARRASRQYLERALGRPAGWRDGYRHVLSFASTIHDRIYLLNDRFSDFDIQVQGVQAVRGSLKDGEGAFLVGGHLGSFEALRAVGWGAGGLKVAMLMYKDNARKLNDTLAAINPRAMQDIIPLGRVESMLEVRDKLQNGYMVGMLADRTLGDDAMEMIEFLGHPAPFPVGPWRLAAMLKRPVFFMAGLYMGGNRYELHFEQLADFSQVERADRQAAIEQAMARYVSCMERYCRRQPYNWFNFFNFWRTK</sequence>
<dbReference type="CDD" id="cd07984">
    <property type="entry name" value="LPLAT_LABLAT-like"/>
    <property type="match status" value="1"/>
</dbReference>
<dbReference type="EMBL" id="LVWD01000034">
    <property type="protein sequence ID" value="OAD40076.1"/>
    <property type="molecule type" value="Genomic_DNA"/>
</dbReference>
<keyword evidence="4" id="KW-0808">Transferase</keyword>
<evidence type="ECO:0000313" key="8">
    <source>
        <dbReference type="EMBL" id="OAD40076.1"/>
    </source>
</evidence>
<accession>A0A167GZV7</accession>
<keyword evidence="2" id="KW-1003">Cell membrane</keyword>
<dbReference type="GO" id="GO:0005886">
    <property type="term" value="C:plasma membrane"/>
    <property type="evidence" value="ECO:0007669"/>
    <property type="project" value="UniProtKB-SubCell"/>
</dbReference>
<dbReference type="RefSeq" id="WP_066094173.1">
    <property type="nucleotide sequence ID" value="NZ_CP017476.1"/>
</dbReference>
<dbReference type="EMBL" id="CP017476">
    <property type="protein sequence ID" value="AOW12890.1"/>
    <property type="molecule type" value="Genomic_DNA"/>
</dbReference>
<reference evidence="8 9" key="1">
    <citation type="submission" date="2016-02" db="EMBL/GenBank/DDBJ databases">
        <title>Draft genome sequence of Hydrogenophaga sp. LPB0072.</title>
        <authorList>
            <person name="Shin S.-K."/>
            <person name="Yi H."/>
        </authorList>
    </citation>
    <scope>NUCLEOTIDE SEQUENCE [LARGE SCALE GENOMIC DNA]</scope>
    <source>
        <strain evidence="8 9">LPB0072</strain>
    </source>
</reference>
<name>A0A167GZV7_9BURK</name>
<protein>
    <submittedName>
        <fullName evidence="7">Acyl-CoA synthetase</fullName>
    </submittedName>
</protein>
<evidence type="ECO:0000313" key="9">
    <source>
        <dbReference type="Proteomes" id="UP000185657"/>
    </source>
</evidence>
<keyword evidence="5" id="KW-0472">Membrane</keyword>
<evidence type="ECO:0000256" key="1">
    <source>
        <dbReference type="ARBA" id="ARBA00004533"/>
    </source>
</evidence>
<dbReference type="GO" id="GO:0016746">
    <property type="term" value="F:acyltransferase activity"/>
    <property type="evidence" value="ECO:0007669"/>
    <property type="project" value="UniProtKB-KW"/>
</dbReference>
<evidence type="ECO:0000256" key="5">
    <source>
        <dbReference type="ARBA" id="ARBA00023136"/>
    </source>
</evidence>
<organism evidence="7 10">
    <name type="scientific">Hydrogenophaga crassostreae</name>
    <dbReference type="NCBI Taxonomy" id="1763535"/>
    <lineage>
        <taxon>Bacteria</taxon>
        <taxon>Pseudomonadati</taxon>
        <taxon>Pseudomonadota</taxon>
        <taxon>Betaproteobacteria</taxon>
        <taxon>Burkholderiales</taxon>
        <taxon>Comamonadaceae</taxon>
        <taxon>Hydrogenophaga</taxon>
    </lineage>
</organism>
<evidence type="ECO:0000256" key="4">
    <source>
        <dbReference type="ARBA" id="ARBA00022679"/>
    </source>
</evidence>
<dbReference type="InterPro" id="IPR014548">
    <property type="entry name" value="Ac_Trasf"/>
</dbReference>
<dbReference type="PANTHER" id="PTHR30606">
    <property type="entry name" value="LIPID A BIOSYNTHESIS LAUROYL ACYLTRANSFERASE"/>
    <property type="match status" value="1"/>
</dbReference>
<dbReference type="STRING" id="1763535.LPB072_08590"/>
<keyword evidence="9" id="KW-1185">Reference proteome</keyword>
<keyword evidence="3" id="KW-0997">Cell inner membrane</keyword>
<dbReference type="InterPro" id="IPR004960">
    <property type="entry name" value="LipA_acyltrans"/>
</dbReference>
<dbReference type="GO" id="GO:0009247">
    <property type="term" value="P:glycolipid biosynthetic process"/>
    <property type="evidence" value="ECO:0007669"/>
    <property type="project" value="UniProtKB-ARBA"/>
</dbReference>
<proteinExistence type="predicted"/>
<dbReference type="KEGG" id="hyl:LPB072_08590"/>
<dbReference type="Pfam" id="PF03279">
    <property type="entry name" value="Lip_A_acyltrans"/>
    <property type="match status" value="1"/>
</dbReference>
<reference evidence="7 10" key="2">
    <citation type="submission" date="2016-10" db="EMBL/GenBank/DDBJ databases">
        <title>Hydorgenophaga sp. LPB0072 isolated from gastropod.</title>
        <authorList>
            <person name="Kim E."/>
            <person name="Yi H."/>
        </authorList>
    </citation>
    <scope>NUCLEOTIDE SEQUENCE [LARGE SCALE GENOMIC DNA]</scope>
    <source>
        <strain evidence="7 10">LPB0072</strain>
    </source>
</reference>
<evidence type="ECO:0000256" key="6">
    <source>
        <dbReference type="ARBA" id="ARBA00023315"/>
    </source>
</evidence>
<evidence type="ECO:0000256" key="2">
    <source>
        <dbReference type="ARBA" id="ARBA00022475"/>
    </source>
</evidence>